<dbReference type="Pfam" id="PF21762">
    <property type="entry name" value="DEDDh_C"/>
    <property type="match status" value="1"/>
</dbReference>
<accession>A0A6A5WC52</accession>
<name>A0A6A5WC52_9PLEO</name>
<dbReference type="PANTHER" id="PTHR28083">
    <property type="entry name" value="GOOD FOR FULL DBP5 ACTIVITY PROTEIN 2"/>
    <property type="match status" value="1"/>
</dbReference>
<reference evidence="2" key="1">
    <citation type="journal article" date="2020" name="Stud. Mycol.">
        <title>101 Dothideomycetes genomes: a test case for predicting lifestyles and emergence of pathogens.</title>
        <authorList>
            <person name="Haridas S."/>
            <person name="Albert R."/>
            <person name="Binder M."/>
            <person name="Bloem J."/>
            <person name="Labutti K."/>
            <person name="Salamov A."/>
            <person name="Andreopoulos B."/>
            <person name="Baker S."/>
            <person name="Barry K."/>
            <person name="Bills G."/>
            <person name="Bluhm B."/>
            <person name="Cannon C."/>
            <person name="Castanera R."/>
            <person name="Culley D."/>
            <person name="Daum C."/>
            <person name="Ezra D."/>
            <person name="Gonzalez J."/>
            <person name="Henrissat B."/>
            <person name="Kuo A."/>
            <person name="Liang C."/>
            <person name="Lipzen A."/>
            <person name="Lutzoni F."/>
            <person name="Magnuson J."/>
            <person name="Mondo S."/>
            <person name="Nolan M."/>
            <person name="Ohm R."/>
            <person name="Pangilinan J."/>
            <person name="Park H.-J."/>
            <person name="Ramirez L."/>
            <person name="Alfaro M."/>
            <person name="Sun H."/>
            <person name="Tritt A."/>
            <person name="Yoshinaga Y."/>
            <person name="Zwiers L.-H."/>
            <person name="Turgeon B."/>
            <person name="Goodwin S."/>
            <person name="Spatafora J."/>
            <person name="Crous P."/>
            <person name="Grigoriev I."/>
        </authorList>
    </citation>
    <scope>NUCLEOTIDE SEQUENCE</scope>
    <source>
        <strain evidence="2">CBS 123094</strain>
    </source>
</reference>
<dbReference type="Proteomes" id="UP000799779">
    <property type="component" value="Unassembled WGS sequence"/>
</dbReference>
<protein>
    <recommendedName>
        <fullName evidence="1">Gfd2/YDR514C-like C-terminal domain-containing protein</fullName>
    </recommendedName>
</protein>
<keyword evidence="3" id="KW-1185">Reference proteome</keyword>
<feature type="non-terminal residue" evidence="2">
    <location>
        <position position="285"/>
    </location>
</feature>
<evidence type="ECO:0000313" key="3">
    <source>
        <dbReference type="Proteomes" id="UP000799779"/>
    </source>
</evidence>
<sequence>FLADKSETAIIRHLLGHRIPGAPALLDSAIINCIDCESWEVSIAGRFLTEVGLVTFDSRDLQGLSSPGAYAENIFKQAYFYHCRLTKNAHMQNLRYCRGDPERNRFGCTRFVSEQELSQVLNSAFSWPIDVHKPKLGFCPVIFLGHAIHNDLRMLHESVDLSNEAMENVVATIDTQHLARAAGLDQQISLLNLVTCHEFAFRDAHTACNDAAYTLFCGIMTALARELAPLNNGSPNTAQDVVDTMEAYSKVNSRPTFGRRDYCTKCNSLAHQRRYCRVRVECSKC</sequence>
<dbReference type="InterPro" id="IPR012337">
    <property type="entry name" value="RNaseH-like_sf"/>
</dbReference>
<dbReference type="InterPro" id="IPR036397">
    <property type="entry name" value="RNaseH_sf"/>
</dbReference>
<evidence type="ECO:0000313" key="2">
    <source>
        <dbReference type="EMBL" id="KAF1998494.1"/>
    </source>
</evidence>
<organism evidence="2 3">
    <name type="scientific">Amniculicola lignicola CBS 123094</name>
    <dbReference type="NCBI Taxonomy" id="1392246"/>
    <lineage>
        <taxon>Eukaryota</taxon>
        <taxon>Fungi</taxon>
        <taxon>Dikarya</taxon>
        <taxon>Ascomycota</taxon>
        <taxon>Pezizomycotina</taxon>
        <taxon>Dothideomycetes</taxon>
        <taxon>Pleosporomycetidae</taxon>
        <taxon>Pleosporales</taxon>
        <taxon>Amniculicolaceae</taxon>
        <taxon>Amniculicola</taxon>
    </lineage>
</organism>
<feature type="non-terminal residue" evidence="2">
    <location>
        <position position="1"/>
    </location>
</feature>
<dbReference type="OrthoDB" id="5953249at2759"/>
<dbReference type="GO" id="GO:0005634">
    <property type="term" value="C:nucleus"/>
    <property type="evidence" value="ECO:0007669"/>
    <property type="project" value="TreeGrafter"/>
</dbReference>
<gene>
    <name evidence="2" type="ORF">P154DRAFT_416198</name>
</gene>
<proteinExistence type="predicted"/>
<dbReference type="SUPFAM" id="SSF53098">
    <property type="entry name" value="Ribonuclease H-like"/>
    <property type="match status" value="1"/>
</dbReference>
<dbReference type="InterPro" id="IPR048519">
    <property type="entry name" value="Gfd2/YDR514C-like_C"/>
</dbReference>
<dbReference type="GO" id="GO:0003676">
    <property type="term" value="F:nucleic acid binding"/>
    <property type="evidence" value="ECO:0007669"/>
    <property type="project" value="InterPro"/>
</dbReference>
<dbReference type="AlphaFoldDB" id="A0A6A5WC52"/>
<dbReference type="PANTHER" id="PTHR28083:SF1">
    <property type="entry name" value="GOOD FOR FULL DBP5 ACTIVITY PROTEIN 2"/>
    <property type="match status" value="1"/>
</dbReference>
<evidence type="ECO:0000259" key="1">
    <source>
        <dbReference type="Pfam" id="PF21762"/>
    </source>
</evidence>
<dbReference type="Gene3D" id="3.30.420.10">
    <property type="entry name" value="Ribonuclease H-like superfamily/Ribonuclease H"/>
    <property type="match status" value="1"/>
</dbReference>
<dbReference type="InterPro" id="IPR040151">
    <property type="entry name" value="Gfd2/YDR514C-like"/>
</dbReference>
<dbReference type="EMBL" id="ML977603">
    <property type="protein sequence ID" value="KAF1998494.1"/>
    <property type="molecule type" value="Genomic_DNA"/>
</dbReference>
<feature type="domain" description="Gfd2/YDR514C-like C-terminal" evidence="1">
    <location>
        <begin position="32"/>
        <end position="216"/>
    </location>
</feature>